<dbReference type="PANTHER" id="PTHR34292:SF2">
    <property type="entry name" value="OUTER SPORE WALL PROTEIN LDS1"/>
    <property type="match status" value="1"/>
</dbReference>
<evidence type="ECO:0000256" key="5">
    <source>
        <dbReference type="SAM" id="Phobius"/>
    </source>
</evidence>
<dbReference type="GO" id="GO:0005811">
    <property type="term" value="C:lipid droplet"/>
    <property type="evidence" value="ECO:0007669"/>
    <property type="project" value="TreeGrafter"/>
</dbReference>
<dbReference type="Proteomes" id="UP001201980">
    <property type="component" value="Unassembled WGS sequence"/>
</dbReference>
<comment type="subcellular location">
    <subcellularLocation>
        <location evidence="1">Membrane</location>
        <topology evidence="1">Multi-pass membrane protein</topology>
    </subcellularLocation>
</comment>
<comment type="caution">
    <text evidence="6">The sequence shown here is derived from an EMBL/GenBank/DDBJ whole genome shotgun (WGS) entry which is preliminary data.</text>
</comment>
<dbReference type="EMBL" id="JAKWBI020000073">
    <property type="protein sequence ID" value="KAJ2903710.1"/>
    <property type="molecule type" value="Genomic_DNA"/>
</dbReference>
<organism evidence="6 7">
    <name type="scientific">Zalerion maritima</name>
    <dbReference type="NCBI Taxonomy" id="339359"/>
    <lineage>
        <taxon>Eukaryota</taxon>
        <taxon>Fungi</taxon>
        <taxon>Dikarya</taxon>
        <taxon>Ascomycota</taxon>
        <taxon>Pezizomycotina</taxon>
        <taxon>Sordariomycetes</taxon>
        <taxon>Lulworthiomycetidae</taxon>
        <taxon>Lulworthiales</taxon>
        <taxon>Lulworthiaceae</taxon>
        <taxon>Zalerion</taxon>
    </lineage>
</organism>
<evidence type="ECO:0000313" key="6">
    <source>
        <dbReference type="EMBL" id="KAJ2903710.1"/>
    </source>
</evidence>
<keyword evidence="2 5" id="KW-0812">Transmembrane</keyword>
<evidence type="ECO:0000256" key="1">
    <source>
        <dbReference type="ARBA" id="ARBA00004141"/>
    </source>
</evidence>
<accession>A0AAD5WV24</accession>
<feature type="transmembrane region" description="Helical" evidence="5">
    <location>
        <begin position="171"/>
        <end position="191"/>
    </location>
</feature>
<feature type="transmembrane region" description="Helical" evidence="5">
    <location>
        <begin position="56"/>
        <end position="76"/>
    </location>
</feature>
<feature type="transmembrane region" description="Helical" evidence="5">
    <location>
        <begin position="82"/>
        <end position="99"/>
    </location>
</feature>
<evidence type="ECO:0000313" key="7">
    <source>
        <dbReference type="Proteomes" id="UP001201980"/>
    </source>
</evidence>
<evidence type="ECO:0008006" key="8">
    <source>
        <dbReference type="Google" id="ProtNLM"/>
    </source>
</evidence>
<dbReference type="GO" id="GO:0005619">
    <property type="term" value="C:ascospore wall"/>
    <property type="evidence" value="ECO:0007669"/>
    <property type="project" value="TreeGrafter"/>
</dbReference>
<dbReference type="AlphaFoldDB" id="A0AAD5WV24"/>
<keyword evidence="3 5" id="KW-1133">Transmembrane helix</keyword>
<gene>
    <name evidence="6" type="ORF">MKZ38_009448</name>
</gene>
<evidence type="ECO:0000256" key="3">
    <source>
        <dbReference type="ARBA" id="ARBA00022989"/>
    </source>
</evidence>
<keyword evidence="7" id="KW-1185">Reference proteome</keyword>
<proteinExistence type="predicted"/>
<evidence type="ECO:0000256" key="4">
    <source>
        <dbReference type="ARBA" id="ARBA00023136"/>
    </source>
</evidence>
<dbReference type="InterPro" id="IPR059112">
    <property type="entry name" value="CysZ/EI24"/>
</dbReference>
<dbReference type="PANTHER" id="PTHR34292">
    <property type="entry name" value="OUTER SPORE WALL PROTEIN LDS1"/>
    <property type="match status" value="1"/>
</dbReference>
<feature type="transmembrane region" description="Helical" evidence="5">
    <location>
        <begin position="226"/>
        <end position="248"/>
    </location>
</feature>
<evidence type="ECO:0000256" key="2">
    <source>
        <dbReference type="ARBA" id="ARBA00022692"/>
    </source>
</evidence>
<reference evidence="6" key="1">
    <citation type="submission" date="2022-07" db="EMBL/GenBank/DDBJ databases">
        <title>Draft genome sequence of Zalerion maritima ATCC 34329, a (micro)plastics degrading marine fungus.</title>
        <authorList>
            <person name="Paco A."/>
            <person name="Goncalves M.F.M."/>
            <person name="Rocha-Santos T.A.P."/>
            <person name="Alves A."/>
        </authorList>
    </citation>
    <scope>NUCLEOTIDE SEQUENCE</scope>
    <source>
        <strain evidence="6">ATCC 34329</strain>
    </source>
</reference>
<protein>
    <recommendedName>
        <fullName evidence="8">Outer spore wall protein RRT8</fullName>
    </recommendedName>
</protein>
<dbReference type="InterPro" id="IPR052786">
    <property type="entry name" value="Spore_wall_assembly"/>
</dbReference>
<dbReference type="Pfam" id="PF07264">
    <property type="entry name" value="EI24"/>
    <property type="match status" value="1"/>
</dbReference>
<name>A0AAD5WV24_9PEZI</name>
<keyword evidence="4 5" id="KW-0472">Membrane</keyword>
<dbReference type="GO" id="GO:0005628">
    <property type="term" value="C:prospore membrane"/>
    <property type="evidence" value="ECO:0007669"/>
    <property type="project" value="TreeGrafter"/>
</dbReference>
<sequence length="284" mass="31683">MSSIRDKAQEVLKEDFDKAKVVVSDTATSRSYIYPIKGMFYFVSHPNIWKPIVKQILPMVGVSIGVVTAMFTFTYIPQFSVLVFVNGPLAVFTTVLLVLSESSTIINMVARNWILKDAILDTFDGVLLAKNAEELVAEGREVKSGADPMKKLGKLLKSPFEKFSPKALIRYILYLPLNFIPVVGTVIFVALQGRNRGGMIHGRYFQLKRWSASQRQDYLNEHKGPYTAFGLVATLLEMVPFVSIFFSFTNTTGAALWAVDLEQKSTLKGPNSVPDLEETGKKVD</sequence>